<proteinExistence type="predicted"/>
<sequence>MSDAVDTEVSDYEDVTVHDTPAWDNPKFGSVTIVFQQSRSSQRTQRISRATAMKLRAELNRYLD</sequence>
<evidence type="ECO:0000313" key="1">
    <source>
        <dbReference type="EMBL" id="AYQ99337.1"/>
    </source>
</evidence>
<dbReference type="KEGG" id="vg:77953053"/>
<reference evidence="1 2" key="1">
    <citation type="submission" date="2018-10" db="EMBL/GenBank/DDBJ databases">
        <authorList>
            <person name="Zack K."/>
            <person name="Garlena R.A."/>
            <person name="Russell D.A."/>
            <person name="Pope W.H."/>
            <person name="Jacobs-Sera D."/>
            <person name="Hatfull G.F."/>
        </authorList>
    </citation>
    <scope>NUCLEOTIDE SEQUENCE [LARGE SCALE GENOMIC DNA]</scope>
</reference>
<organism evidence="1 2">
    <name type="scientific">Brevibacterium phage Cantare</name>
    <dbReference type="NCBI Taxonomy" id="2338395"/>
    <lineage>
        <taxon>Viruses</taxon>
        <taxon>Duplodnaviria</taxon>
        <taxon>Heunggongvirae</taxon>
        <taxon>Uroviricota</taxon>
        <taxon>Caudoviricetes</taxon>
        <taxon>Cantarevirus</taxon>
        <taxon>Cantarevirus cantare</taxon>
    </lineage>
</organism>
<accession>A0A3G3LZH9</accession>
<dbReference type="Proteomes" id="UP000279277">
    <property type="component" value="Segment"/>
</dbReference>
<dbReference type="RefSeq" id="YP_010676692.1">
    <property type="nucleotide sequence ID" value="NC_071014.1"/>
</dbReference>
<dbReference type="GeneID" id="77953053"/>
<gene>
    <name evidence="1" type="primary">117</name>
    <name evidence="1" type="ORF">PBI_CANTARE_117</name>
</gene>
<protein>
    <submittedName>
        <fullName evidence="1">Uncharacterized protein</fullName>
    </submittedName>
</protein>
<name>A0A3G3LZH9_9CAUD</name>
<keyword evidence="2" id="KW-1185">Reference proteome</keyword>
<dbReference type="EMBL" id="MK016493">
    <property type="protein sequence ID" value="AYQ99337.1"/>
    <property type="molecule type" value="Genomic_DNA"/>
</dbReference>
<evidence type="ECO:0000313" key="2">
    <source>
        <dbReference type="Proteomes" id="UP000279277"/>
    </source>
</evidence>